<feature type="chain" id="PRO_5009515148" evidence="1">
    <location>
        <begin position="19"/>
        <end position="151"/>
    </location>
</feature>
<dbReference type="Proteomes" id="UP000176815">
    <property type="component" value="Unassembled WGS sequence"/>
</dbReference>
<proteinExistence type="predicted"/>
<feature type="signal peptide" evidence="1">
    <location>
        <begin position="1"/>
        <end position="18"/>
    </location>
</feature>
<evidence type="ECO:0000313" key="2">
    <source>
        <dbReference type="EMBL" id="OGC76529.1"/>
    </source>
</evidence>
<comment type="caution">
    <text evidence="2">The sequence shown here is derived from an EMBL/GenBank/DDBJ whole genome shotgun (WGS) entry which is preliminary data.</text>
</comment>
<accession>A0A1F4X4N7</accession>
<protein>
    <submittedName>
        <fullName evidence="2">Uncharacterized protein</fullName>
    </submittedName>
</protein>
<reference evidence="2 3" key="1">
    <citation type="journal article" date="2016" name="Nat. Commun.">
        <title>Thousands of microbial genomes shed light on interconnected biogeochemical processes in an aquifer system.</title>
        <authorList>
            <person name="Anantharaman K."/>
            <person name="Brown C.T."/>
            <person name="Hug L.A."/>
            <person name="Sharon I."/>
            <person name="Castelle C.J."/>
            <person name="Probst A.J."/>
            <person name="Thomas B.C."/>
            <person name="Singh A."/>
            <person name="Wilkins M.J."/>
            <person name="Karaoz U."/>
            <person name="Brodie E.L."/>
            <person name="Williams K.H."/>
            <person name="Hubbard S.S."/>
            <person name="Banfield J.F."/>
        </authorList>
    </citation>
    <scope>NUCLEOTIDE SEQUENCE [LARGE SCALE GENOMIC DNA]</scope>
</reference>
<gene>
    <name evidence="2" type="ORF">A2619_00865</name>
</gene>
<keyword evidence="1" id="KW-0732">Signal</keyword>
<evidence type="ECO:0000313" key="3">
    <source>
        <dbReference type="Proteomes" id="UP000176815"/>
    </source>
</evidence>
<sequence length="151" mass="16946">MKKTIMGIALLLALQVFAENTPIGNERVSGLPTDTKNNEITDDCAFCTVDGDDTLLDNKLQELVISTENTVLSEENMAGASKIPHVCYGKSDGRQFRIVGKSLKDTKMKRESFCKLMLSNCSIGSCIVLDKENPDKRDRINRYWQQFQQAH</sequence>
<name>A0A1F4X4N7_UNCKA</name>
<dbReference type="EMBL" id="MEWG01000041">
    <property type="protein sequence ID" value="OGC76529.1"/>
    <property type="molecule type" value="Genomic_DNA"/>
</dbReference>
<organism evidence="2 3">
    <name type="scientific">candidate division WWE3 bacterium RIFOXYD1_FULL_39_9</name>
    <dbReference type="NCBI Taxonomy" id="1802649"/>
    <lineage>
        <taxon>Bacteria</taxon>
        <taxon>Katanobacteria</taxon>
    </lineage>
</organism>
<evidence type="ECO:0000256" key="1">
    <source>
        <dbReference type="SAM" id="SignalP"/>
    </source>
</evidence>
<dbReference type="AlphaFoldDB" id="A0A1F4X4N7"/>